<dbReference type="EMBL" id="UINC01207547">
    <property type="protein sequence ID" value="SVE29672.1"/>
    <property type="molecule type" value="Genomic_DNA"/>
</dbReference>
<dbReference type="CDD" id="cd01822">
    <property type="entry name" value="Lysophospholipase_L1_like"/>
    <property type="match status" value="1"/>
</dbReference>
<dbReference type="AlphaFoldDB" id="A0A383CBT6"/>
<dbReference type="GO" id="GO:0004622">
    <property type="term" value="F:phosphatidylcholine lysophospholipase activity"/>
    <property type="evidence" value="ECO:0007669"/>
    <property type="project" value="TreeGrafter"/>
</dbReference>
<sequence length="182" mass="20312">EPGKKFLILGDSISAGYGISLDRKWTSILQRKLDSSGKNLRIINASVNGETTSGGLSRIENLLKSHSPGYLLIELGGNDALRGYPVDKIKYNLIEICKKASKENVVIMLMQIKIPPNYGRVYTQAFESIYNEIADELGILVVPFMLENIALESNLMLPDGIHPNEKGQPFIAEEVYKWLEPF</sequence>
<dbReference type="Pfam" id="PF13472">
    <property type="entry name" value="Lipase_GDSL_2"/>
    <property type="match status" value="1"/>
</dbReference>
<name>A0A383CBT6_9ZZZZ</name>
<organism evidence="2">
    <name type="scientific">marine metagenome</name>
    <dbReference type="NCBI Taxonomy" id="408172"/>
    <lineage>
        <taxon>unclassified sequences</taxon>
        <taxon>metagenomes</taxon>
        <taxon>ecological metagenomes</taxon>
    </lineage>
</organism>
<dbReference type="InterPro" id="IPR013830">
    <property type="entry name" value="SGNH_hydro"/>
</dbReference>
<feature type="domain" description="SGNH hydrolase-type esterase" evidence="1">
    <location>
        <begin position="8"/>
        <end position="168"/>
    </location>
</feature>
<dbReference type="InterPro" id="IPR036514">
    <property type="entry name" value="SGNH_hydro_sf"/>
</dbReference>
<dbReference type="PANTHER" id="PTHR30383:SF24">
    <property type="entry name" value="THIOESTERASE 1_PROTEASE 1_LYSOPHOSPHOLIPASE L1"/>
    <property type="match status" value="1"/>
</dbReference>
<feature type="non-terminal residue" evidence="2">
    <location>
        <position position="1"/>
    </location>
</feature>
<dbReference type="InterPro" id="IPR051532">
    <property type="entry name" value="Ester_Hydrolysis_Enzymes"/>
</dbReference>
<evidence type="ECO:0000259" key="1">
    <source>
        <dbReference type="Pfam" id="PF13472"/>
    </source>
</evidence>
<reference evidence="2" key="1">
    <citation type="submission" date="2018-05" db="EMBL/GenBank/DDBJ databases">
        <authorList>
            <person name="Lanie J.A."/>
            <person name="Ng W.-L."/>
            <person name="Kazmierczak K.M."/>
            <person name="Andrzejewski T.M."/>
            <person name="Davidsen T.M."/>
            <person name="Wayne K.J."/>
            <person name="Tettelin H."/>
            <person name="Glass J.I."/>
            <person name="Rusch D."/>
            <person name="Podicherti R."/>
            <person name="Tsui H.-C.T."/>
            <person name="Winkler M.E."/>
        </authorList>
    </citation>
    <scope>NUCLEOTIDE SEQUENCE</scope>
</reference>
<dbReference type="Gene3D" id="3.40.50.1110">
    <property type="entry name" value="SGNH hydrolase"/>
    <property type="match status" value="1"/>
</dbReference>
<dbReference type="SUPFAM" id="SSF52266">
    <property type="entry name" value="SGNH hydrolase"/>
    <property type="match status" value="1"/>
</dbReference>
<evidence type="ECO:0000313" key="2">
    <source>
        <dbReference type="EMBL" id="SVE29672.1"/>
    </source>
</evidence>
<protein>
    <recommendedName>
        <fullName evidence="1">SGNH hydrolase-type esterase domain-containing protein</fullName>
    </recommendedName>
</protein>
<accession>A0A383CBT6</accession>
<proteinExistence type="predicted"/>
<dbReference type="PANTHER" id="PTHR30383">
    <property type="entry name" value="THIOESTERASE 1/PROTEASE 1/LYSOPHOSPHOLIPASE L1"/>
    <property type="match status" value="1"/>
</dbReference>
<gene>
    <name evidence="2" type="ORF">METZ01_LOCUS482526</name>
</gene>